<protein>
    <recommendedName>
        <fullName evidence="4">Secreted protein</fullName>
    </recommendedName>
</protein>
<feature type="signal peptide" evidence="1">
    <location>
        <begin position="1"/>
        <end position="25"/>
    </location>
</feature>
<accession>A0ABQ3BXW3</accession>
<name>A0ABQ3BXW3_9GAMM</name>
<evidence type="ECO:0000256" key="1">
    <source>
        <dbReference type="SAM" id="SignalP"/>
    </source>
</evidence>
<organism evidence="2 3">
    <name type="scientific">Cognatilysobacter xinjiangensis</name>
    <dbReference type="NCBI Taxonomy" id="546892"/>
    <lineage>
        <taxon>Bacteria</taxon>
        <taxon>Pseudomonadati</taxon>
        <taxon>Pseudomonadota</taxon>
        <taxon>Gammaproteobacteria</taxon>
        <taxon>Lysobacterales</taxon>
        <taxon>Lysobacteraceae</taxon>
        <taxon>Cognatilysobacter</taxon>
    </lineage>
</organism>
<reference evidence="3" key="1">
    <citation type="journal article" date="2019" name="Int. J. Syst. Evol. Microbiol.">
        <title>The Global Catalogue of Microorganisms (GCM) 10K type strain sequencing project: providing services to taxonomists for standard genome sequencing and annotation.</title>
        <authorList>
            <consortium name="The Broad Institute Genomics Platform"/>
            <consortium name="The Broad Institute Genome Sequencing Center for Infectious Disease"/>
            <person name="Wu L."/>
            <person name="Ma J."/>
        </authorList>
    </citation>
    <scope>NUCLEOTIDE SEQUENCE [LARGE SCALE GENOMIC DNA]</scope>
    <source>
        <strain evidence="3">KCTC 22558</strain>
    </source>
</reference>
<sequence>MRALPIALVLAACAGCATTAPQKTAAPKPAAAPKLVLSCPAPAKREAFATWCDLPADVRAFVDDRDTCEDFRAAPWPSSESPADRHRRSEIVEGLRTSCAGLERRLTELRQRHASNAPVAALLAAYQQR</sequence>
<dbReference type="EMBL" id="BMXY01000001">
    <property type="protein sequence ID" value="GGZ60933.1"/>
    <property type="molecule type" value="Genomic_DNA"/>
</dbReference>
<dbReference type="RefSeq" id="WP_189448081.1">
    <property type="nucleotide sequence ID" value="NZ_BMXY01000001.1"/>
</dbReference>
<evidence type="ECO:0008006" key="4">
    <source>
        <dbReference type="Google" id="ProtNLM"/>
    </source>
</evidence>
<dbReference type="Proteomes" id="UP000643403">
    <property type="component" value="Unassembled WGS sequence"/>
</dbReference>
<feature type="chain" id="PRO_5046928222" description="Secreted protein" evidence="1">
    <location>
        <begin position="26"/>
        <end position="129"/>
    </location>
</feature>
<evidence type="ECO:0000313" key="3">
    <source>
        <dbReference type="Proteomes" id="UP000643403"/>
    </source>
</evidence>
<evidence type="ECO:0000313" key="2">
    <source>
        <dbReference type="EMBL" id="GGZ60933.1"/>
    </source>
</evidence>
<gene>
    <name evidence="2" type="ORF">GCM10008101_13630</name>
</gene>
<keyword evidence="3" id="KW-1185">Reference proteome</keyword>
<comment type="caution">
    <text evidence="2">The sequence shown here is derived from an EMBL/GenBank/DDBJ whole genome shotgun (WGS) entry which is preliminary data.</text>
</comment>
<keyword evidence="1" id="KW-0732">Signal</keyword>
<proteinExistence type="predicted"/>